<sequence length="332" mass="36460">MRAIYAFIAVQLRIGAALSNAAEARFKAWARPRTDAVHTVTHVPDSDEARLRRYATAAFADDLVTTNAANLACRAARLLCNGEKSSGARIVKTGDVLTLARPPERRTLLPDDEEKRDAWISKRERLLAALRDETRHAPPLQVLYEDDAMAVVLKPAGVHAMSWRNTLKRRQLCLDDVLPLTRSAHVALGRAFEQNEVDKEYGALVVGAVASGTVDAPIDGLASTTVVTARGQTPCAVDGVLTDVALKPVTGRRHQLRRHCGERSARLSSATSLIWGPAQGIGLFLYCRRLALAHPLAPGRLVSCEIDEPRRFGRHRVKAQKGWDWARDHGEL</sequence>
<comment type="similarity">
    <text evidence="1">Belongs to the pseudouridine synthase RluA family.</text>
</comment>
<proteinExistence type="inferred from homology"/>
<dbReference type="EMBL" id="CAKKNE010000005">
    <property type="protein sequence ID" value="CAH0375677.1"/>
    <property type="molecule type" value="Genomic_DNA"/>
</dbReference>
<dbReference type="GO" id="GO:0000455">
    <property type="term" value="P:enzyme-directed rRNA pseudouridine synthesis"/>
    <property type="evidence" value="ECO:0007669"/>
    <property type="project" value="TreeGrafter"/>
</dbReference>
<organism evidence="3 4">
    <name type="scientific">Pelagomonas calceolata</name>
    <dbReference type="NCBI Taxonomy" id="35677"/>
    <lineage>
        <taxon>Eukaryota</taxon>
        <taxon>Sar</taxon>
        <taxon>Stramenopiles</taxon>
        <taxon>Ochrophyta</taxon>
        <taxon>Pelagophyceae</taxon>
        <taxon>Pelagomonadales</taxon>
        <taxon>Pelagomonadaceae</taxon>
        <taxon>Pelagomonas</taxon>
    </lineage>
</organism>
<protein>
    <recommendedName>
        <fullName evidence="2">Pseudouridine synthase RsuA/RluA-like domain-containing protein</fullName>
    </recommendedName>
</protein>
<dbReference type="Gene3D" id="3.30.2350.10">
    <property type="entry name" value="Pseudouridine synthase"/>
    <property type="match status" value="1"/>
</dbReference>
<accession>A0A8J2SWA0</accession>
<dbReference type="Proteomes" id="UP000789595">
    <property type="component" value="Unassembled WGS sequence"/>
</dbReference>
<evidence type="ECO:0000256" key="1">
    <source>
        <dbReference type="ARBA" id="ARBA00010876"/>
    </source>
</evidence>
<feature type="domain" description="Pseudouridine synthase RsuA/RluA-like" evidence="2">
    <location>
        <begin position="181"/>
        <end position="260"/>
    </location>
</feature>
<evidence type="ECO:0000313" key="3">
    <source>
        <dbReference type="EMBL" id="CAH0375677.1"/>
    </source>
</evidence>
<keyword evidence="4" id="KW-1185">Reference proteome</keyword>
<dbReference type="PANTHER" id="PTHR21600:SF87">
    <property type="entry name" value="RNA PSEUDOURIDYLATE SYNTHASE DOMAIN-CONTAINING PROTEIN 1"/>
    <property type="match status" value="1"/>
</dbReference>
<dbReference type="PANTHER" id="PTHR21600">
    <property type="entry name" value="MITOCHONDRIAL RNA PSEUDOURIDINE SYNTHASE"/>
    <property type="match status" value="1"/>
</dbReference>
<dbReference type="OrthoDB" id="424794at2759"/>
<comment type="caution">
    <text evidence="3">The sequence shown here is derived from an EMBL/GenBank/DDBJ whole genome shotgun (WGS) entry which is preliminary data.</text>
</comment>
<dbReference type="GO" id="GO:0003723">
    <property type="term" value="F:RNA binding"/>
    <property type="evidence" value="ECO:0007669"/>
    <property type="project" value="InterPro"/>
</dbReference>
<dbReference type="InterPro" id="IPR020103">
    <property type="entry name" value="PsdUridine_synth_cat_dom_sf"/>
</dbReference>
<dbReference type="GO" id="GO:0009982">
    <property type="term" value="F:pseudouridine synthase activity"/>
    <property type="evidence" value="ECO:0007669"/>
    <property type="project" value="InterPro"/>
</dbReference>
<reference evidence="3" key="1">
    <citation type="submission" date="2021-11" db="EMBL/GenBank/DDBJ databases">
        <authorList>
            <consortium name="Genoscope - CEA"/>
            <person name="William W."/>
        </authorList>
    </citation>
    <scope>NUCLEOTIDE SEQUENCE</scope>
</reference>
<dbReference type="SUPFAM" id="SSF55120">
    <property type="entry name" value="Pseudouridine synthase"/>
    <property type="match status" value="1"/>
</dbReference>
<evidence type="ECO:0000259" key="2">
    <source>
        <dbReference type="Pfam" id="PF00849"/>
    </source>
</evidence>
<name>A0A8J2SWA0_9STRA</name>
<dbReference type="AlphaFoldDB" id="A0A8J2SWA0"/>
<gene>
    <name evidence="3" type="ORF">PECAL_5P02130</name>
</gene>
<dbReference type="InterPro" id="IPR050188">
    <property type="entry name" value="RluA_PseudoU_synthase"/>
</dbReference>
<dbReference type="InterPro" id="IPR006145">
    <property type="entry name" value="PsdUridine_synth_RsuA/RluA"/>
</dbReference>
<evidence type="ECO:0000313" key="4">
    <source>
        <dbReference type="Proteomes" id="UP000789595"/>
    </source>
</evidence>
<dbReference type="Pfam" id="PF00849">
    <property type="entry name" value="PseudoU_synth_2"/>
    <property type="match status" value="1"/>
</dbReference>